<dbReference type="Pfam" id="PF02738">
    <property type="entry name" value="MoCoBD_1"/>
    <property type="match status" value="1"/>
</dbReference>
<evidence type="ECO:0000313" key="5">
    <source>
        <dbReference type="Proteomes" id="UP000509367"/>
    </source>
</evidence>
<dbReference type="InterPro" id="IPR036856">
    <property type="entry name" value="Ald_Oxase/Xan_DH_a/b_sf"/>
</dbReference>
<keyword evidence="5" id="KW-1185">Reference proteome</keyword>
<evidence type="ECO:0000313" key="4">
    <source>
        <dbReference type="EMBL" id="QKV18606.1"/>
    </source>
</evidence>
<dbReference type="Pfam" id="PF01315">
    <property type="entry name" value="Ald_Xan_dh_C"/>
    <property type="match status" value="1"/>
</dbReference>
<dbReference type="Gene3D" id="3.30.365.10">
    <property type="entry name" value="Aldehyde oxidase/xanthine dehydrogenase, molybdopterin binding domain"/>
    <property type="match status" value="4"/>
</dbReference>
<dbReference type="InterPro" id="IPR016208">
    <property type="entry name" value="Ald_Oxase/xanthine_DH-like"/>
</dbReference>
<dbReference type="RefSeq" id="WP_175276499.1">
    <property type="nucleotide sequence ID" value="NZ_CP054836.1"/>
</dbReference>
<evidence type="ECO:0000259" key="3">
    <source>
        <dbReference type="SMART" id="SM01008"/>
    </source>
</evidence>
<protein>
    <submittedName>
        <fullName evidence="4">Xanthine dehydrogenase family protein molybdopterin-binding subunit</fullName>
    </submittedName>
</protein>
<sequence length="768" mass="82580">MNVAPPKFGAKSLVGASLRRKEDDAFLRGKGCYTSDIRKPGMLEGFVVRSPVANGTFRIGSLDEARAAPGVHLVLTAEDISHLGTLTAMGMRPGPDGKKAPYRPIPVLAKDRVRHVGDAVAFVVAETLDQARDAAELIGIDYDSEDAVTSMTAALEEGAPLVWPEAGSNVAFVNTHGDAEKAEEVFASAAHVTKIDFIQNRLVANYMETRAAIGEYDAEANRFTLTCGSQGVHGQRDIIRDGVFGGGIDLHVITPDVGGGFGPKSFVYREYPLVLEAAKRLGRPVRWVGDRTEHFLVDAHGRDNTVHAEMAMDGEGRFLALRIRLVADMGAYTHQFGVAIPWFGAAMATGVYDIPVLDFHLTGVFTNTAPVDAYRGAGRPEAAFLIEKLVDACARDLGLPREEIRRRNFIRPEQMPYTTQGGRTYDVGEFEACMERAMEKADWAGFEKRLEESKARGKIRGIGMSYYIEACAFAGSEPAYVQLLEDGTVTMDIGTQSNGQGHATAYAQFVAETLGLDIDKVTVIQGDSDRIPTGGGTGGSRSIPLGGVSAFYAGEELAKKIRKLAADELEASADDIELVDGEAVVAGTDRKISFADIARNAPDAAELKAMGEFTQNEATYPNGCHICEVEIDPLTGVTEVVRYSIVDDYGMTVNPLLLGGQVHGGVVQGIGQALYENAVYDESGQLLTATFMDYNMPRADYFPFFEFETRNVPSTTNALGIKGAGEAATIGATPAVMNAVTDALWRARGVGHIDMPATPQKVWEALNG</sequence>
<feature type="domain" description="Aldehyde oxidase/xanthine dehydrogenase a/b hammerhead" evidence="3">
    <location>
        <begin position="28"/>
        <end position="146"/>
    </location>
</feature>
<dbReference type="SUPFAM" id="SSF56003">
    <property type="entry name" value="Molybdenum cofactor-binding domain"/>
    <property type="match status" value="1"/>
</dbReference>
<accession>A0A6N1VC71</accession>
<dbReference type="SUPFAM" id="SSF54665">
    <property type="entry name" value="CO dehydrogenase molybdoprotein N-domain-like"/>
    <property type="match status" value="1"/>
</dbReference>
<organism evidence="4 5">
    <name type="scientific">Oricola thermophila</name>
    <dbReference type="NCBI Taxonomy" id="2742145"/>
    <lineage>
        <taxon>Bacteria</taxon>
        <taxon>Pseudomonadati</taxon>
        <taxon>Pseudomonadota</taxon>
        <taxon>Alphaproteobacteria</taxon>
        <taxon>Hyphomicrobiales</taxon>
        <taxon>Ahrensiaceae</taxon>
        <taxon>Oricola</taxon>
    </lineage>
</organism>
<dbReference type="SMART" id="SM01008">
    <property type="entry name" value="Ald_Xan_dh_C"/>
    <property type="match status" value="1"/>
</dbReference>
<evidence type="ECO:0000256" key="2">
    <source>
        <dbReference type="ARBA" id="ARBA00023002"/>
    </source>
</evidence>
<dbReference type="EMBL" id="CP054836">
    <property type="protein sequence ID" value="QKV18606.1"/>
    <property type="molecule type" value="Genomic_DNA"/>
</dbReference>
<dbReference type="Pfam" id="PF20256">
    <property type="entry name" value="MoCoBD_2"/>
    <property type="match status" value="1"/>
</dbReference>
<dbReference type="InterPro" id="IPR000674">
    <property type="entry name" value="Ald_Oxase/Xan_DH_a/b"/>
</dbReference>
<evidence type="ECO:0000256" key="1">
    <source>
        <dbReference type="ARBA" id="ARBA00022505"/>
    </source>
</evidence>
<dbReference type="KEGG" id="orm:HTY61_09180"/>
<dbReference type="Gene3D" id="3.90.1170.50">
    <property type="entry name" value="Aldehyde oxidase/xanthine dehydrogenase, a/b hammerhead"/>
    <property type="match status" value="1"/>
</dbReference>
<dbReference type="InterPro" id="IPR046867">
    <property type="entry name" value="AldOxase/xan_DH_MoCoBD2"/>
</dbReference>
<name>A0A6N1VC71_9HYPH</name>
<reference evidence="4 5" key="1">
    <citation type="submission" date="2020-06" db="EMBL/GenBank/DDBJ databases">
        <title>Oricola thermophila sp. nov. isolated from a tidal sediments.</title>
        <authorList>
            <person name="Kwon K.K."/>
            <person name="Yang S.-H."/>
            <person name="Park M.-J."/>
        </authorList>
    </citation>
    <scope>NUCLEOTIDE SEQUENCE [LARGE SCALE GENOMIC DNA]</scope>
    <source>
        <strain evidence="4 5">MEBiC13590</strain>
    </source>
</reference>
<keyword evidence="2" id="KW-0560">Oxidoreductase</keyword>
<proteinExistence type="predicted"/>
<dbReference type="GO" id="GO:0005506">
    <property type="term" value="F:iron ion binding"/>
    <property type="evidence" value="ECO:0007669"/>
    <property type="project" value="InterPro"/>
</dbReference>
<dbReference type="InterPro" id="IPR037165">
    <property type="entry name" value="AldOxase/xan_DH_Mopterin-bd_sf"/>
</dbReference>
<dbReference type="PANTHER" id="PTHR11908:SF132">
    <property type="entry name" value="ALDEHYDE OXIDASE 1-RELATED"/>
    <property type="match status" value="1"/>
</dbReference>
<dbReference type="PANTHER" id="PTHR11908">
    <property type="entry name" value="XANTHINE DEHYDROGENASE"/>
    <property type="match status" value="1"/>
</dbReference>
<keyword evidence="1" id="KW-0500">Molybdenum</keyword>
<dbReference type="InterPro" id="IPR008274">
    <property type="entry name" value="AldOxase/xan_DH_MoCoBD1"/>
</dbReference>
<dbReference type="GO" id="GO:0016491">
    <property type="term" value="F:oxidoreductase activity"/>
    <property type="evidence" value="ECO:0007669"/>
    <property type="project" value="UniProtKB-KW"/>
</dbReference>
<dbReference type="Proteomes" id="UP000509367">
    <property type="component" value="Chromosome"/>
</dbReference>
<gene>
    <name evidence="4" type="ORF">HTY61_09180</name>
</gene>
<dbReference type="AlphaFoldDB" id="A0A6N1VC71"/>